<feature type="domain" description="FAD-dependent oxidoreductase 2 FAD-binding" evidence="5">
    <location>
        <begin position="565"/>
        <end position="1002"/>
    </location>
</feature>
<dbReference type="SUPFAM" id="SSF56425">
    <property type="entry name" value="Succinate dehydrogenase/fumarate reductase flavoprotein, catalytic domain"/>
    <property type="match status" value="1"/>
</dbReference>
<feature type="repeat" description="ANK" evidence="3">
    <location>
        <begin position="147"/>
        <end position="179"/>
    </location>
</feature>
<feature type="region of interest" description="Disordered" evidence="4">
    <location>
        <begin position="896"/>
        <end position="921"/>
    </location>
</feature>
<evidence type="ECO:0000313" key="7">
    <source>
        <dbReference type="Proteomes" id="UP001642484"/>
    </source>
</evidence>
<evidence type="ECO:0000256" key="2">
    <source>
        <dbReference type="ARBA" id="ARBA00023002"/>
    </source>
</evidence>
<gene>
    <name evidence="6" type="ORF">CCMP2556_LOCUS19610</name>
</gene>
<dbReference type="PROSITE" id="PS50297">
    <property type="entry name" value="ANK_REP_REGION"/>
    <property type="match status" value="4"/>
</dbReference>
<dbReference type="InterPro" id="IPR036770">
    <property type="entry name" value="Ankyrin_rpt-contain_sf"/>
</dbReference>
<dbReference type="SUPFAM" id="SSF51905">
    <property type="entry name" value="FAD/NAD(P)-binding domain"/>
    <property type="match status" value="1"/>
</dbReference>
<dbReference type="InterPro" id="IPR002110">
    <property type="entry name" value="Ankyrin_rpt"/>
</dbReference>
<evidence type="ECO:0000256" key="1">
    <source>
        <dbReference type="ARBA" id="ARBA00022630"/>
    </source>
</evidence>
<protein>
    <recommendedName>
        <fullName evidence="5">FAD-dependent oxidoreductase 2 FAD-binding domain-containing protein</fullName>
    </recommendedName>
</protein>
<evidence type="ECO:0000313" key="6">
    <source>
        <dbReference type="EMBL" id="CAK9034712.1"/>
    </source>
</evidence>
<dbReference type="SUPFAM" id="SSF48403">
    <property type="entry name" value="Ankyrin repeat"/>
    <property type="match status" value="2"/>
</dbReference>
<name>A0ABP0L7H0_9DINO</name>
<accession>A0ABP0L7H0</accession>
<keyword evidence="3" id="KW-0040">ANK repeat</keyword>
<dbReference type="InterPro" id="IPR050315">
    <property type="entry name" value="FAD-oxidoreductase_2"/>
</dbReference>
<evidence type="ECO:0000256" key="3">
    <source>
        <dbReference type="PROSITE-ProRule" id="PRU00023"/>
    </source>
</evidence>
<feature type="repeat" description="ANK" evidence="3">
    <location>
        <begin position="213"/>
        <end position="245"/>
    </location>
</feature>
<dbReference type="InterPro" id="IPR003953">
    <property type="entry name" value="FAD-dep_OxRdtase_2_FAD-bd"/>
</dbReference>
<keyword evidence="7" id="KW-1185">Reference proteome</keyword>
<dbReference type="InterPro" id="IPR027477">
    <property type="entry name" value="Succ_DH/fumarate_Rdtase_cat_sf"/>
</dbReference>
<dbReference type="SMART" id="SM00248">
    <property type="entry name" value="ANK"/>
    <property type="match status" value="9"/>
</dbReference>
<evidence type="ECO:0000256" key="4">
    <source>
        <dbReference type="SAM" id="MobiDB-lite"/>
    </source>
</evidence>
<dbReference type="Gene3D" id="3.50.50.60">
    <property type="entry name" value="FAD/NAD(P)-binding domain"/>
    <property type="match status" value="1"/>
</dbReference>
<dbReference type="EMBL" id="CAXAMN010011225">
    <property type="protein sequence ID" value="CAK9034712.1"/>
    <property type="molecule type" value="Genomic_DNA"/>
</dbReference>
<dbReference type="Pfam" id="PF12796">
    <property type="entry name" value="Ank_2"/>
    <property type="match status" value="2"/>
</dbReference>
<comment type="caution">
    <text evidence="6">The sequence shown here is derived from an EMBL/GenBank/DDBJ whole genome shotgun (WGS) entry which is preliminary data.</text>
</comment>
<dbReference type="PROSITE" id="PS50088">
    <property type="entry name" value="ANK_REPEAT"/>
    <property type="match status" value="5"/>
</dbReference>
<proteinExistence type="predicted"/>
<feature type="repeat" description="ANK" evidence="3">
    <location>
        <begin position="180"/>
        <end position="212"/>
    </location>
</feature>
<sequence length="1048" mass="111900">MGLELKIIALSGAVVDEVDPETLERAGLSVLALRVARKLRVSPGRLRFFHEETVLKLCNSWDDLGRPEELQVVVLPACNDFQEELFAAVDAEDLQQVSILLDRLQDPDVRDEAHLTPFMRASIAGSLELLVALHGAGCDVEASAPDSGSRALHLAVSRARLETVKGLVALEVDLDAQDHLGRTALFEAVYLGCHAVARALLENAADVDRADASGVTPLRLAATRGCLEAVQMLVGFGADLEKLGLDGCGPLHVASGHNQREVVELLLALRANKEATDLEGATPLHLAARHGQSRVLSTLLAAKAQQLADFHGVTPLAAAAAAQPWRLSHATNSGPDLCVLRTGDSLGAVRLLLAAARGEVATEALGAAVQGGKPEIVALLLEELPEALPRCAGGAGLLLLAAQFGHHEVVHLLLAAGLQGAQEAFTAAVQKGFHQTVEVLLAARAQVDLVDHNGLTPLLLLLDAAARRPTWMDWPETLWALLAARAEVNRADGAGRTPLAMLAKMKMEHLKEAPHSAAGCKMCFVHLEMILALVRAGASDQRCLEGLSEAAMKRRSELAVGLPPRSVVLVDKSAFCGGNSTKATSGINGAETQTQKAKKVEDSVQLFTSDTLKGGAKKPELVKVLCGNSGPDVDWLVDKFDLDMSLLARLGGHSAPRTHRGKERFPGMTITYALIQMVEKISERSDLARIINKAKVKTLLIKGDAVCGVSYEKKGKDFTEEGPVILATGGFGADFTEDSLLAKYRPDLLHLPTTNGDHTTGDGIKMGEAIGAKSIDLEWVQVHPTGLVEPDDPEAKIKFLAAEALRGVGGLVINADGQRFCNELGRRDYVTGEMWKSKPPYRLILNKAASDEIIWHCKHYTGRGVMKFYQSGEELCKDMNISVSTLEKTHQVHFEAAKKQEKDPEGGPYPAYPSGKTWDEPSGKTGVGKKFFHNILEGSKVKSEPFYSAIITPVIHYCMGGLEIDENSAVVGKSGKAIPGLYAAGEVAGGVHGNNRLGGNSLLDCVVFGRVAGRHCAKYMLGDKFKSMDLKELSGGGLAADKAPVAKL</sequence>
<dbReference type="Gene3D" id="3.90.700.10">
    <property type="entry name" value="Succinate dehydrogenase/fumarate reductase flavoprotein, catalytic domain"/>
    <property type="match status" value="1"/>
</dbReference>
<dbReference type="Gene3D" id="1.25.40.20">
    <property type="entry name" value="Ankyrin repeat-containing domain"/>
    <property type="match status" value="3"/>
</dbReference>
<dbReference type="InterPro" id="IPR036188">
    <property type="entry name" value="FAD/NAD-bd_sf"/>
</dbReference>
<feature type="repeat" description="ANK" evidence="3">
    <location>
        <begin position="279"/>
        <end position="305"/>
    </location>
</feature>
<keyword evidence="2" id="KW-0560">Oxidoreductase</keyword>
<organism evidence="6 7">
    <name type="scientific">Durusdinium trenchii</name>
    <dbReference type="NCBI Taxonomy" id="1381693"/>
    <lineage>
        <taxon>Eukaryota</taxon>
        <taxon>Sar</taxon>
        <taxon>Alveolata</taxon>
        <taxon>Dinophyceae</taxon>
        <taxon>Suessiales</taxon>
        <taxon>Symbiodiniaceae</taxon>
        <taxon>Durusdinium</taxon>
    </lineage>
</organism>
<feature type="compositionally biased region" description="Basic and acidic residues" evidence="4">
    <location>
        <begin position="896"/>
        <end position="905"/>
    </location>
</feature>
<dbReference type="PANTHER" id="PTHR43400:SF1">
    <property type="entry name" value="FUMARATE REDUCTASE"/>
    <property type="match status" value="1"/>
</dbReference>
<dbReference type="Pfam" id="PF00890">
    <property type="entry name" value="FAD_binding_2"/>
    <property type="match status" value="1"/>
</dbReference>
<reference evidence="6 7" key="1">
    <citation type="submission" date="2024-02" db="EMBL/GenBank/DDBJ databases">
        <authorList>
            <person name="Chen Y."/>
            <person name="Shah S."/>
            <person name="Dougan E. K."/>
            <person name="Thang M."/>
            <person name="Chan C."/>
        </authorList>
    </citation>
    <scope>NUCLEOTIDE SEQUENCE [LARGE SCALE GENOMIC DNA]</scope>
</reference>
<dbReference type="Proteomes" id="UP001642484">
    <property type="component" value="Unassembled WGS sequence"/>
</dbReference>
<feature type="repeat" description="ANK" evidence="3">
    <location>
        <begin position="246"/>
        <end position="278"/>
    </location>
</feature>
<dbReference type="PANTHER" id="PTHR43400">
    <property type="entry name" value="FUMARATE REDUCTASE"/>
    <property type="match status" value="1"/>
</dbReference>
<keyword evidence="1" id="KW-0285">Flavoprotein</keyword>
<evidence type="ECO:0000259" key="5">
    <source>
        <dbReference type="Pfam" id="PF00890"/>
    </source>
</evidence>